<accession>D5EHR0</accession>
<evidence type="ECO:0000313" key="2">
    <source>
        <dbReference type="Proteomes" id="UP000000925"/>
    </source>
</evidence>
<dbReference type="AlphaFoldDB" id="D5EHR0"/>
<organism evidence="1 2">
    <name type="scientific">Coraliomargarita akajimensis (strain DSM 45221 / IAM 15411 / JCM 23193 / KCTC 12865 / 04OKA010-24)</name>
    <dbReference type="NCBI Taxonomy" id="583355"/>
    <lineage>
        <taxon>Bacteria</taxon>
        <taxon>Pseudomonadati</taxon>
        <taxon>Verrucomicrobiota</taxon>
        <taxon>Opitutia</taxon>
        <taxon>Puniceicoccales</taxon>
        <taxon>Coraliomargaritaceae</taxon>
        <taxon>Coraliomargarita</taxon>
    </lineage>
</organism>
<reference evidence="1 2" key="1">
    <citation type="journal article" date="2010" name="Stand. Genomic Sci.">
        <title>Complete genome sequence of Coraliomargarita akajimensis type strain (04OKA010-24).</title>
        <authorList>
            <person name="Mavromatis K."/>
            <person name="Abt B."/>
            <person name="Brambilla E."/>
            <person name="Lapidus A."/>
            <person name="Copeland A."/>
            <person name="Deshpande S."/>
            <person name="Nolan M."/>
            <person name="Lucas S."/>
            <person name="Tice H."/>
            <person name="Cheng J.F."/>
            <person name="Han C."/>
            <person name="Detter J.C."/>
            <person name="Woyke T."/>
            <person name="Goodwin L."/>
            <person name="Pitluck S."/>
            <person name="Held B."/>
            <person name="Brettin T."/>
            <person name="Tapia R."/>
            <person name="Ivanova N."/>
            <person name="Mikhailova N."/>
            <person name="Pati A."/>
            <person name="Liolios K."/>
            <person name="Chen A."/>
            <person name="Palaniappan K."/>
            <person name="Land M."/>
            <person name="Hauser L."/>
            <person name="Chang Y.J."/>
            <person name="Jeffries C.D."/>
            <person name="Rohde M."/>
            <person name="Goker M."/>
            <person name="Bristow J."/>
            <person name="Eisen J.A."/>
            <person name="Markowitz V."/>
            <person name="Hugenholtz P."/>
            <person name="Klenk H.P."/>
            <person name="Kyrpides N.C."/>
        </authorList>
    </citation>
    <scope>NUCLEOTIDE SEQUENCE [LARGE SCALE GENOMIC DNA]</scope>
    <source>
        <strain evidence="2">DSM 45221 / IAM 15411 / JCM 23193 / KCTC 12865</strain>
    </source>
</reference>
<dbReference type="STRING" id="583355.Caka_1080"/>
<proteinExistence type="predicted"/>
<dbReference type="EMBL" id="CP001998">
    <property type="protein sequence ID" value="ADE54101.1"/>
    <property type="molecule type" value="Genomic_DNA"/>
</dbReference>
<dbReference type="RefSeq" id="WP_013042823.1">
    <property type="nucleotide sequence ID" value="NC_014008.1"/>
</dbReference>
<gene>
    <name evidence="1" type="ordered locus">Caka_1080</name>
</gene>
<name>D5EHR0_CORAD</name>
<protein>
    <submittedName>
        <fullName evidence="1">Uncharacterized protein</fullName>
    </submittedName>
</protein>
<dbReference type="KEGG" id="caa:Caka_1080"/>
<dbReference type="HOGENOM" id="CLU_949011_0_0_0"/>
<evidence type="ECO:0000313" key="1">
    <source>
        <dbReference type="EMBL" id="ADE54101.1"/>
    </source>
</evidence>
<keyword evidence="2" id="KW-1185">Reference proteome</keyword>
<sequence>MSIRLILLIMISAPLLAVADLPYESIEWDVIQAHENADYVFSASILWIEPVTERSVTVQGFRLSDYRSPRVVQDFPVVPQRYVLQVDEVYKGEIRGNLQVITPANESGFWILDDRQLEAQHMYDRMVFQGGLEGRMGERGLFLVRERPADGVQVLQAAWPFAAISEGMRALHYYKVGQYESLSTAIEQMLVEESEQLALAAKRIEVLRNEYYEILMVAQLPERRAALLEYIQKLGFDRLWTLEEFIQRNPSLEMTNQTRPSDPYELLWHDASQEVVRLDMVLKRKTDSADAMR</sequence>
<dbReference type="Proteomes" id="UP000000925">
    <property type="component" value="Chromosome"/>
</dbReference>